<geneLocation type="plasmid" evidence="4">
    <name>pCFSAN012622</name>
</geneLocation>
<evidence type="ECO:0000256" key="2">
    <source>
        <dbReference type="ARBA" id="ARBA00049989"/>
    </source>
</evidence>
<evidence type="ECO:0000313" key="4">
    <source>
        <dbReference type="EMBL" id="QVY01407.1"/>
    </source>
</evidence>
<dbReference type="GO" id="GO:0009289">
    <property type="term" value="C:pilus"/>
    <property type="evidence" value="ECO:0007669"/>
    <property type="project" value="InterPro"/>
</dbReference>
<evidence type="ECO:0008006" key="5">
    <source>
        <dbReference type="Google" id="ProtNLM"/>
    </source>
</evidence>
<name>A0A8E7NDH9_SALET</name>
<reference evidence="4" key="3">
    <citation type="submission" date="2021-05" db="EMBL/GenBank/DDBJ databases">
        <title>Whole genome PacBio Sequel sequence of Salmonella enterica subsp. enterica.</title>
        <authorList>
            <person name="Hoffmann M."/>
            <person name="Balkey M."/>
            <person name="Luo Y."/>
        </authorList>
    </citation>
    <scope>NUCLEOTIDE SEQUENCE</scope>
    <source>
        <plasmid evidence="4">pCFSAN012622</plasmid>
    </source>
</reference>
<protein>
    <recommendedName>
        <fullName evidence="5">Fimbrial protein</fullName>
    </recommendedName>
</protein>
<dbReference type="EMBL" id="CP075038">
    <property type="protein sequence ID" value="QVY01407.1"/>
    <property type="molecule type" value="Genomic_DNA"/>
</dbReference>
<dbReference type="GO" id="GO:0007155">
    <property type="term" value="P:cell adhesion"/>
    <property type="evidence" value="ECO:0007669"/>
    <property type="project" value="InterPro"/>
</dbReference>
<reference evidence="4" key="1">
    <citation type="submission" date="2014-06" db="EMBL/GenBank/DDBJ databases">
        <authorList>
            <person name="Strain E.A."/>
            <person name="Allard M.W."/>
            <person name="Payne J.S."/>
            <person name="Evans P.S."/>
            <person name="Timme R."/>
        </authorList>
    </citation>
    <scope>NUCLEOTIDE SEQUENCE</scope>
    <source>
        <plasmid evidence="4">pCFSAN012622</plasmid>
    </source>
</reference>
<feature type="signal peptide" evidence="3">
    <location>
        <begin position="1"/>
        <end position="22"/>
    </location>
</feature>
<dbReference type="Pfam" id="PF02432">
    <property type="entry name" value="Fimbrial_K88"/>
    <property type="match status" value="1"/>
</dbReference>
<keyword evidence="4" id="KW-0614">Plasmid</keyword>
<reference evidence="4" key="2">
    <citation type="journal article" date="2015" name="Genome Announc.">
        <title>Draft Genome Sequence of Salmonella enterica subsp. enterica Serovar Give, Isolated from an Imported Chili Powder Product.</title>
        <authorList>
            <person name="Wang H."/>
            <person name="Chen Y."/>
            <person name="Ayers S."/>
            <person name="Melka D."/>
            <person name="Laasri A."/>
            <person name="Payne J.S."/>
            <person name="Zheng J."/>
            <person name="Son I."/>
            <person name="Timme R."/>
            <person name="Kastanis G."/>
            <person name="Hammack T.S."/>
            <person name="Strain E."/>
            <person name="Allard M.W."/>
            <person name="Evans P.S."/>
            <person name="Brown E.W."/>
        </authorList>
    </citation>
    <scope>NUCLEOTIDE SEQUENCE</scope>
    <source>
        <plasmid evidence="4">pCFSAN012622</plasmid>
    </source>
</reference>
<comment type="similarity">
    <text evidence="2">Belongs to the fimbrial K88 protein family.</text>
</comment>
<proteinExistence type="inferred from homology"/>
<dbReference type="AlphaFoldDB" id="A0A8E7NDH9"/>
<dbReference type="InterPro" id="IPR003467">
    <property type="entry name" value="Fimbrial_K88_FaeH"/>
</dbReference>
<gene>
    <name evidence="4" type="ORF">GJ28_22350</name>
</gene>
<accession>A0A8E7NDH9</accession>
<feature type="chain" id="PRO_5034632202" description="Fimbrial protein" evidence="3">
    <location>
        <begin position="23"/>
        <end position="264"/>
    </location>
</feature>
<evidence type="ECO:0000256" key="1">
    <source>
        <dbReference type="ARBA" id="ARBA00022729"/>
    </source>
</evidence>
<keyword evidence="1 3" id="KW-0732">Signal</keyword>
<organism evidence="4">
    <name type="scientific">Salmonella enterica subsp. enterica serovar Give</name>
    <dbReference type="NCBI Taxonomy" id="46626"/>
    <lineage>
        <taxon>Bacteria</taxon>
        <taxon>Pseudomonadati</taxon>
        <taxon>Pseudomonadota</taxon>
        <taxon>Gammaproteobacteria</taxon>
        <taxon>Enterobacterales</taxon>
        <taxon>Enterobacteriaceae</taxon>
        <taxon>Salmonella</taxon>
    </lineage>
</organism>
<sequence length="264" mass="26905">MKKTLIALAVAASAVVSGSAMAWTANGTGGTSVDLGGTLTPVEKITPWEIQIGAAVTNLDANIQKNQSIVDVAVNKAIPVLGIRTVEAKAFPAQAGINPVINYNGAVNFDGMKNGVAKLTLSVQNGTTGTKIGTLSADILTGAGVARSDVVGGDAYSAYSDGNNTFQGGIGSSGQVVNSLGKLRTLLNSINPEFTANFVQLDKPDVGVWRAPSFADGVGKKGSYSAFYGSGIESGKKIQIKLDAPAAADAIAWKASLPVTVSYQ</sequence>
<evidence type="ECO:0000256" key="3">
    <source>
        <dbReference type="SAM" id="SignalP"/>
    </source>
</evidence>